<dbReference type="InterPro" id="IPR032710">
    <property type="entry name" value="NTF2-like_dom_sf"/>
</dbReference>
<dbReference type="RefSeq" id="WP_155447279.1">
    <property type="nucleotide sequence ID" value="NZ_JAOQNR010000018.1"/>
</dbReference>
<dbReference type="Proteomes" id="UP000439113">
    <property type="component" value="Unassembled WGS sequence"/>
</dbReference>
<sequence length="116" mass="13030">MADDQRHDLRNETLRYATLVSERDLTNVAVMLHDDAVLFDPGEKEIVGKQSIVAFMGKLFALDPVFRCEVANIWLDGAVSILEFQLTIGSARIAGVDVIEWRDGRIARIRAYVDPV</sequence>
<reference evidence="2 3" key="1">
    <citation type="submission" date="2019-11" db="EMBL/GenBank/DDBJ databases">
        <title>Whole-genome sequence of a Rhodoblastus acidophilus DSM 142.</title>
        <authorList>
            <person name="Kyndt J.A."/>
            <person name="Meyer T.E."/>
        </authorList>
    </citation>
    <scope>NUCLEOTIDE SEQUENCE [LARGE SCALE GENOMIC DNA]</scope>
    <source>
        <strain evidence="2 3">DSM 142</strain>
    </source>
</reference>
<organism evidence="2 3">
    <name type="scientific">Rhodoblastus acidophilus</name>
    <name type="common">Rhodopseudomonas acidophila</name>
    <dbReference type="NCBI Taxonomy" id="1074"/>
    <lineage>
        <taxon>Bacteria</taxon>
        <taxon>Pseudomonadati</taxon>
        <taxon>Pseudomonadota</taxon>
        <taxon>Alphaproteobacteria</taxon>
        <taxon>Hyphomicrobiales</taxon>
        <taxon>Rhodoblastaceae</taxon>
        <taxon>Rhodoblastus</taxon>
    </lineage>
</organism>
<protein>
    <recommendedName>
        <fullName evidence="1">SnoaL-like domain-containing protein</fullName>
    </recommendedName>
</protein>
<gene>
    <name evidence="2" type="ORF">GJ654_16505</name>
</gene>
<dbReference type="InterPro" id="IPR037401">
    <property type="entry name" value="SnoaL-like"/>
</dbReference>
<dbReference type="OrthoDB" id="7193272at2"/>
<dbReference type="AlphaFoldDB" id="A0A6N8DQ36"/>
<feature type="domain" description="SnoaL-like" evidence="1">
    <location>
        <begin position="15"/>
        <end position="109"/>
    </location>
</feature>
<evidence type="ECO:0000313" key="2">
    <source>
        <dbReference type="EMBL" id="MTV32589.1"/>
    </source>
</evidence>
<evidence type="ECO:0000313" key="3">
    <source>
        <dbReference type="Proteomes" id="UP000439113"/>
    </source>
</evidence>
<proteinExistence type="predicted"/>
<dbReference type="EMBL" id="WNKS01000019">
    <property type="protein sequence ID" value="MTV32589.1"/>
    <property type="molecule type" value="Genomic_DNA"/>
</dbReference>
<name>A0A6N8DQ36_RHOAC</name>
<dbReference type="Gene3D" id="3.10.450.50">
    <property type="match status" value="1"/>
</dbReference>
<accession>A0A6N8DQ36</accession>
<comment type="caution">
    <text evidence="2">The sequence shown here is derived from an EMBL/GenBank/DDBJ whole genome shotgun (WGS) entry which is preliminary data.</text>
</comment>
<dbReference type="SUPFAM" id="SSF54427">
    <property type="entry name" value="NTF2-like"/>
    <property type="match status" value="1"/>
</dbReference>
<dbReference type="Pfam" id="PF12680">
    <property type="entry name" value="SnoaL_2"/>
    <property type="match status" value="1"/>
</dbReference>
<evidence type="ECO:0000259" key="1">
    <source>
        <dbReference type="Pfam" id="PF12680"/>
    </source>
</evidence>